<protein>
    <recommendedName>
        <fullName evidence="7">Regulatory protein</fullName>
    </recommendedName>
</protein>
<dbReference type="EMBL" id="MEHJ01000001">
    <property type="protein sequence ID" value="OEJ23288.1"/>
    <property type="molecule type" value="Genomic_DNA"/>
</dbReference>
<dbReference type="RefSeq" id="WP_069933666.1">
    <property type="nucleotide sequence ID" value="NZ_MEHJ01000001.1"/>
</dbReference>
<sequence length="221" mass="23622">MAENNTPIQSRYAQQYAADLKANREEQAELRGRLKQLQSDEKWLVVQLQDAPVAEESAAPAEAEAPQAVPRPRQELAPEAAAPSGTKKRVARTKASAKRAAAPKKKAPVNKAPAKKATKAGAEATTSVEPPLHEVVLGVLRAQTGHPHLAREVHTELAEKHGRSTSIQVVRNSLESLVKKGSIEKESKQNSVMYTAPVDADAASVSEPAAEKVSEKVPADA</sequence>
<dbReference type="GO" id="GO:0003677">
    <property type="term" value="F:DNA binding"/>
    <property type="evidence" value="ECO:0007669"/>
    <property type="project" value="UniProtKB-KW"/>
</dbReference>
<dbReference type="Pfam" id="PF03965">
    <property type="entry name" value="Penicillinase_R"/>
    <property type="match status" value="1"/>
</dbReference>
<feature type="compositionally biased region" description="Basic residues" evidence="4">
    <location>
        <begin position="86"/>
        <end position="118"/>
    </location>
</feature>
<dbReference type="OrthoDB" id="4338895at2"/>
<evidence type="ECO:0008006" key="7">
    <source>
        <dbReference type="Google" id="ProtNLM"/>
    </source>
</evidence>
<proteinExistence type="predicted"/>
<accession>A0A1E5P161</accession>
<evidence type="ECO:0000256" key="2">
    <source>
        <dbReference type="ARBA" id="ARBA00023125"/>
    </source>
</evidence>
<evidence type="ECO:0000313" key="5">
    <source>
        <dbReference type="EMBL" id="OEJ23288.1"/>
    </source>
</evidence>
<dbReference type="InterPro" id="IPR005650">
    <property type="entry name" value="BlaI_family"/>
</dbReference>
<gene>
    <name evidence="5" type="ORF">AS594_00980</name>
</gene>
<dbReference type="Gene3D" id="1.10.10.10">
    <property type="entry name" value="Winged helix-like DNA-binding domain superfamily/Winged helix DNA-binding domain"/>
    <property type="match status" value="1"/>
</dbReference>
<comment type="caution">
    <text evidence="5">The sequence shown here is derived from an EMBL/GenBank/DDBJ whole genome shotgun (WGS) entry which is preliminary data.</text>
</comment>
<keyword evidence="6" id="KW-1185">Reference proteome</keyword>
<reference evidence="5 6" key="1">
    <citation type="submission" date="2016-08" db="EMBL/GenBank/DDBJ databases">
        <title>Complete genome sequence of Streptomyces agglomeratus strain 6-3-2, a novel anti-MRSA actinomycete isolated from Wuli of Tebit, China.</title>
        <authorList>
            <person name="Chen X."/>
        </authorList>
    </citation>
    <scope>NUCLEOTIDE SEQUENCE [LARGE SCALE GENOMIC DNA]</scope>
    <source>
        <strain evidence="5 6">6-3-2</strain>
    </source>
</reference>
<dbReference type="GO" id="GO:0045892">
    <property type="term" value="P:negative regulation of DNA-templated transcription"/>
    <property type="evidence" value="ECO:0007669"/>
    <property type="project" value="InterPro"/>
</dbReference>
<dbReference type="AlphaFoldDB" id="A0A1E5P161"/>
<dbReference type="InterPro" id="IPR036388">
    <property type="entry name" value="WH-like_DNA-bd_sf"/>
</dbReference>
<name>A0A1E5P161_9ACTN</name>
<dbReference type="Proteomes" id="UP000095759">
    <property type="component" value="Unassembled WGS sequence"/>
</dbReference>
<feature type="region of interest" description="Disordered" evidence="4">
    <location>
        <begin position="52"/>
        <end position="127"/>
    </location>
</feature>
<evidence type="ECO:0000256" key="1">
    <source>
        <dbReference type="ARBA" id="ARBA00023015"/>
    </source>
</evidence>
<feature type="compositionally biased region" description="Low complexity" evidence="4">
    <location>
        <begin position="52"/>
        <end position="71"/>
    </location>
</feature>
<organism evidence="5 6">
    <name type="scientific">Streptomyces agglomeratus</name>
    <dbReference type="NCBI Taxonomy" id="285458"/>
    <lineage>
        <taxon>Bacteria</taxon>
        <taxon>Bacillati</taxon>
        <taxon>Actinomycetota</taxon>
        <taxon>Actinomycetes</taxon>
        <taxon>Kitasatosporales</taxon>
        <taxon>Streptomycetaceae</taxon>
        <taxon>Streptomyces</taxon>
    </lineage>
</organism>
<keyword evidence="2" id="KW-0238">DNA-binding</keyword>
<keyword evidence="3" id="KW-0804">Transcription</keyword>
<evidence type="ECO:0000256" key="3">
    <source>
        <dbReference type="ARBA" id="ARBA00023163"/>
    </source>
</evidence>
<keyword evidence="1" id="KW-0805">Transcription regulation</keyword>
<feature type="compositionally biased region" description="Basic and acidic residues" evidence="4">
    <location>
        <begin position="209"/>
        <end position="221"/>
    </location>
</feature>
<feature type="region of interest" description="Disordered" evidence="4">
    <location>
        <begin position="201"/>
        <end position="221"/>
    </location>
</feature>
<evidence type="ECO:0000313" key="6">
    <source>
        <dbReference type="Proteomes" id="UP000095759"/>
    </source>
</evidence>
<evidence type="ECO:0000256" key="4">
    <source>
        <dbReference type="SAM" id="MobiDB-lite"/>
    </source>
</evidence>